<evidence type="ECO:0000313" key="2">
    <source>
        <dbReference type="EMBL" id="PNX72017.1"/>
    </source>
</evidence>
<feature type="compositionally biased region" description="Polar residues" evidence="1">
    <location>
        <begin position="85"/>
        <end position="97"/>
    </location>
</feature>
<evidence type="ECO:0000256" key="1">
    <source>
        <dbReference type="SAM" id="MobiDB-lite"/>
    </source>
</evidence>
<feature type="non-terminal residue" evidence="2">
    <location>
        <position position="1"/>
    </location>
</feature>
<evidence type="ECO:0000313" key="3">
    <source>
        <dbReference type="Proteomes" id="UP000236291"/>
    </source>
</evidence>
<gene>
    <name evidence="2" type="ORF">L195_g027905</name>
</gene>
<dbReference type="EMBL" id="ASHM01024090">
    <property type="protein sequence ID" value="PNX72017.1"/>
    <property type="molecule type" value="Genomic_DNA"/>
</dbReference>
<feature type="compositionally biased region" description="Polar residues" evidence="1">
    <location>
        <begin position="12"/>
        <end position="24"/>
    </location>
</feature>
<dbReference type="AlphaFoldDB" id="A0A2K3L0E1"/>
<comment type="caution">
    <text evidence="2">The sequence shown here is derived from an EMBL/GenBank/DDBJ whole genome shotgun (WGS) entry which is preliminary data.</text>
</comment>
<reference evidence="2 3" key="2">
    <citation type="journal article" date="2017" name="Front. Plant Sci.">
        <title>Gene Classification and Mining of Molecular Markers Useful in Red Clover (Trifolium pratense) Breeding.</title>
        <authorList>
            <person name="Istvanek J."/>
            <person name="Dluhosova J."/>
            <person name="Dluhos P."/>
            <person name="Patkova L."/>
            <person name="Nedelnik J."/>
            <person name="Repkova J."/>
        </authorList>
    </citation>
    <scope>NUCLEOTIDE SEQUENCE [LARGE SCALE GENOMIC DNA]</scope>
    <source>
        <strain evidence="3">cv. Tatra</strain>
        <tissue evidence="2">Young leaves</tissue>
    </source>
</reference>
<organism evidence="2 3">
    <name type="scientific">Trifolium pratense</name>
    <name type="common">Red clover</name>
    <dbReference type="NCBI Taxonomy" id="57577"/>
    <lineage>
        <taxon>Eukaryota</taxon>
        <taxon>Viridiplantae</taxon>
        <taxon>Streptophyta</taxon>
        <taxon>Embryophyta</taxon>
        <taxon>Tracheophyta</taxon>
        <taxon>Spermatophyta</taxon>
        <taxon>Magnoliopsida</taxon>
        <taxon>eudicotyledons</taxon>
        <taxon>Gunneridae</taxon>
        <taxon>Pentapetalae</taxon>
        <taxon>rosids</taxon>
        <taxon>fabids</taxon>
        <taxon>Fabales</taxon>
        <taxon>Fabaceae</taxon>
        <taxon>Papilionoideae</taxon>
        <taxon>50 kb inversion clade</taxon>
        <taxon>NPAAA clade</taxon>
        <taxon>Hologalegina</taxon>
        <taxon>IRL clade</taxon>
        <taxon>Trifolieae</taxon>
        <taxon>Trifolium</taxon>
    </lineage>
</organism>
<dbReference type="Proteomes" id="UP000236291">
    <property type="component" value="Unassembled WGS sequence"/>
</dbReference>
<accession>A0A2K3L0E1</accession>
<protein>
    <submittedName>
        <fullName evidence="2">ATP synthase subunit-like protein</fullName>
    </submittedName>
</protein>
<name>A0A2K3L0E1_TRIPR</name>
<dbReference type="ExpressionAtlas" id="A0A2K3L0E1">
    <property type="expression patterns" value="baseline"/>
</dbReference>
<feature type="region of interest" description="Disordered" evidence="1">
    <location>
        <begin position="1"/>
        <end position="108"/>
    </location>
</feature>
<reference evidence="2 3" key="1">
    <citation type="journal article" date="2014" name="Am. J. Bot.">
        <title>Genome assembly and annotation for red clover (Trifolium pratense; Fabaceae).</title>
        <authorList>
            <person name="Istvanek J."/>
            <person name="Jaros M."/>
            <person name="Krenek A."/>
            <person name="Repkova J."/>
        </authorList>
    </citation>
    <scope>NUCLEOTIDE SEQUENCE [LARGE SCALE GENOMIC DNA]</scope>
    <source>
        <strain evidence="3">cv. Tatra</strain>
        <tissue evidence="2">Young leaves</tissue>
    </source>
</reference>
<feature type="compositionally biased region" description="Acidic residues" evidence="1">
    <location>
        <begin position="36"/>
        <end position="46"/>
    </location>
</feature>
<proteinExistence type="predicted"/>
<sequence length="152" mass="16676">AKRKGRGRPKGSSVQKKAKQSANVETAILDNPSNELEMEFLEEQETGEYGFTLSDSPVPVDPGFVEEHETGTMAKRKGRGRPKGSSVQKKAKQSANAETAVLDNPSNELEIDPEFMEEQETACTASDGNFHNASKKYLLCWYHGKEKGKGSV</sequence>